<keyword evidence="2" id="KW-0540">Nuclease</keyword>
<comment type="caution">
    <text evidence="2">The sequence shown here is derived from an EMBL/GenBank/DDBJ whole genome shotgun (WGS) entry which is preliminary data.</text>
</comment>
<dbReference type="EMBL" id="JACRWE010000001">
    <property type="protein sequence ID" value="MBC5995697.1"/>
    <property type="molecule type" value="Genomic_DNA"/>
</dbReference>
<accession>A0ABR7JL96</accession>
<reference evidence="2 3" key="1">
    <citation type="submission" date="2020-08" db="EMBL/GenBank/DDBJ databases">
        <authorList>
            <person name="Liu C."/>
            <person name="Sun Q."/>
        </authorList>
    </citation>
    <scope>NUCLEOTIDE SEQUENCE [LARGE SCALE GENOMIC DNA]</scope>
    <source>
        <strain evidence="2 3">NSJ-18</strain>
    </source>
</reference>
<name>A0ABR7JL96_9FIRM</name>
<keyword evidence="2" id="KW-0255">Endonuclease</keyword>
<dbReference type="GO" id="GO:0004519">
    <property type="term" value="F:endonuclease activity"/>
    <property type="evidence" value="ECO:0007669"/>
    <property type="project" value="UniProtKB-KW"/>
</dbReference>
<dbReference type="SUPFAM" id="SSF56219">
    <property type="entry name" value="DNase I-like"/>
    <property type="match status" value="1"/>
</dbReference>
<dbReference type="Proteomes" id="UP000609849">
    <property type="component" value="Unassembled WGS sequence"/>
</dbReference>
<keyword evidence="2" id="KW-0378">Hydrolase</keyword>
<organism evidence="2 3">
    <name type="scientific">Romboutsia faecis</name>
    <dbReference type="NCBI Taxonomy" id="2764597"/>
    <lineage>
        <taxon>Bacteria</taxon>
        <taxon>Bacillati</taxon>
        <taxon>Bacillota</taxon>
        <taxon>Clostridia</taxon>
        <taxon>Peptostreptococcales</taxon>
        <taxon>Peptostreptococcaceae</taxon>
        <taxon>Romboutsia</taxon>
    </lineage>
</organism>
<dbReference type="InterPro" id="IPR036691">
    <property type="entry name" value="Endo/exonu/phosph_ase_sf"/>
</dbReference>
<evidence type="ECO:0000313" key="3">
    <source>
        <dbReference type="Proteomes" id="UP000609849"/>
    </source>
</evidence>
<sequence>MKFFPKSKEIKIISYNIHSGLNKDMFPTLFDIIDFLRMSDADIICLQEVNESAKVGFQVSSLKEELKMYSHFGANVVNMGTNYGLVTYSKYPIKSEKHIYLSSDAEQRGLLHTVVNVDGKKLNIINVHLGVKKEEREIQIKEVLEFAKSLEPEPYIVVGDFNEGEISLEGTGLKDVAEETDKSNILTFASGLYRIDYILVSSNIEVIDYNVLFKNMSDHYPIIARLKI</sequence>
<proteinExistence type="predicted"/>
<evidence type="ECO:0000313" key="2">
    <source>
        <dbReference type="EMBL" id="MBC5995697.1"/>
    </source>
</evidence>
<keyword evidence="3" id="KW-1185">Reference proteome</keyword>
<evidence type="ECO:0000259" key="1">
    <source>
        <dbReference type="Pfam" id="PF03372"/>
    </source>
</evidence>
<dbReference type="InterPro" id="IPR051916">
    <property type="entry name" value="GPI-anchor_lipid_remodeler"/>
</dbReference>
<dbReference type="PANTHER" id="PTHR14859">
    <property type="entry name" value="CALCOFLUOR WHITE HYPERSENSITIVE PROTEIN PRECURSOR"/>
    <property type="match status" value="1"/>
</dbReference>
<feature type="domain" description="Endonuclease/exonuclease/phosphatase" evidence="1">
    <location>
        <begin position="13"/>
        <end position="219"/>
    </location>
</feature>
<dbReference type="InterPro" id="IPR005135">
    <property type="entry name" value="Endo/exonuclease/phosphatase"/>
</dbReference>
<dbReference type="Pfam" id="PF03372">
    <property type="entry name" value="Exo_endo_phos"/>
    <property type="match status" value="1"/>
</dbReference>
<dbReference type="PANTHER" id="PTHR14859:SF1">
    <property type="entry name" value="PGAP2-INTERACTING PROTEIN"/>
    <property type="match status" value="1"/>
</dbReference>
<dbReference type="Gene3D" id="3.60.10.10">
    <property type="entry name" value="Endonuclease/exonuclease/phosphatase"/>
    <property type="match status" value="1"/>
</dbReference>
<protein>
    <submittedName>
        <fullName evidence="2">Endonuclease/exonuclease/phosphatase family protein</fullName>
    </submittedName>
</protein>
<gene>
    <name evidence="2" type="ORF">H8923_02885</name>
</gene>